<protein>
    <submittedName>
        <fullName evidence="15">TonB-dependent receptor</fullName>
    </submittedName>
</protein>
<dbReference type="PROSITE" id="PS52016">
    <property type="entry name" value="TONB_DEPENDENT_REC_3"/>
    <property type="match status" value="1"/>
</dbReference>
<keyword evidence="5 10" id="KW-0812">Transmembrane</keyword>
<dbReference type="InterPro" id="IPR000531">
    <property type="entry name" value="Beta-barrel_TonB"/>
</dbReference>
<feature type="compositionally biased region" description="Polar residues" evidence="12">
    <location>
        <begin position="627"/>
        <end position="643"/>
    </location>
</feature>
<evidence type="ECO:0000256" key="11">
    <source>
        <dbReference type="RuleBase" id="RU003357"/>
    </source>
</evidence>
<feature type="chain" id="PRO_5045880863" evidence="13">
    <location>
        <begin position="30"/>
        <end position="1046"/>
    </location>
</feature>
<dbReference type="Gene3D" id="2.40.170.20">
    <property type="entry name" value="TonB-dependent receptor, beta-barrel domain"/>
    <property type="match status" value="1"/>
</dbReference>
<evidence type="ECO:0000313" key="15">
    <source>
        <dbReference type="EMBL" id="MDO3382366.1"/>
    </source>
</evidence>
<evidence type="ECO:0000259" key="14">
    <source>
        <dbReference type="SMART" id="SM00965"/>
    </source>
</evidence>
<evidence type="ECO:0000256" key="5">
    <source>
        <dbReference type="ARBA" id="ARBA00022692"/>
    </source>
</evidence>
<dbReference type="Gene3D" id="3.55.50.30">
    <property type="match status" value="1"/>
</dbReference>
<evidence type="ECO:0000256" key="8">
    <source>
        <dbReference type="ARBA" id="ARBA00023136"/>
    </source>
</evidence>
<keyword evidence="9 10" id="KW-0998">Cell outer membrane</keyword>
<keyword evidence="4" id="KW-0406">Ion transport</keyword>
<gene>
    <name evidence="15" type="ORF">QWI16_09275</name>
</gene>
<feature type="signal peptide" evidence="13">
    <location>
        <begin position="1"/>
        <end position="29"/>
    </location>
</feature>
<dbReference type="InterPro" id="IPR036942">
    <property type="entry name" value="Beta-barrel_TonB_sf"/>
</dbReference>
<comment type="subcellular location">
    <subcellularLocation>
        <location evidence="1 10">Cell outer membrane</location>
        <topology evidence="1 10">Multi-pass membrane protein</topology>
    </subcellularLocation>
</comment>
<reference evidence="15" key="1">
    <citation type="submission" date="2023-07" db="EMBL/GenBank/DDBJ databases">
        <title>Gilvimarinus algae sp. nov., isolated from the surface of Kelp.</title>
        <authorList>
            <person name="Sun Y.Y."/>
            <person name="Gong Y."/>
            <person name="Du Z.J."/>
        </authorList>
    </citation>
    <scope>NUCLEOTIDE SEQUENCE</scope>
    <source>
        <strain evidence="15">SDUM040014</strain>
    </source>
</reference>
<dbReference type="SMART" id="SM00965">
    <property type="entry name" value="STN"/>
    <property type="match status" value="1"/>
</dbReference>
<keyword evidence="3 10" id="KW-1134">Transmembrane beta strand</keyword>
<dbReference type="Proteomes" id="UP001168380">
    <property type="component" value="Unassembled WGS sequence"/>
</dbReference>
<sequence length="1046" mass="115907">MAVSQKKARTTCLGALLIAATLSPGAVIAQISAEASAQETRYQFDIDTLPANQSLKLFAQQADIQILFPAELVDGLKTSEVSGLYSVDEAIHHILAGTGLVPVFTSSRILTITADKSRPSGEDEEVEFKKKQLSGVIAFLTAMVSQSAVQAQEDSNGNSVEEILITGSYQKSLRQAVEIKRASIGFSDSIIASDIADFPEQNLAEALQRIPGVTIERNKGLGNKVNVRSLPSEFTHVTINNLATASGSGGRDIEFDSFASDIIQQVTVQKSPTAADEEGGIAGSVKITTARPFDYTGRKVIVSAEGAYNSISEEIDPNFSFLASNTVGDWGALVSFSHSERTNRTDANSGVNFRPLSRWLEKSGSSQHQSDQAAFVLERDTGIVINDRFDSDETSRVVFMDKAGDRSYLNEQEKWGATASIQFQPSDDFSLTFDAMLGKYDTVEDEYDAAAYSASSPSTLDTIHAYDSDTLSDYGITVLTDTSYALTQHEFLSKENVNETDYQQFSLDADWTLGSWTINGLIGYSGAEKLSDRTNLKHTSYAPSRTRYTEHGGQTIMSDDPDSIDMYDAPSTYLFDFYEVQLEDIKDDKFAAQLDIIRDMNLDFFPALAKVQFGARFTDKTKERDQGTNQVKGPTEGDSSWSGVRTLQDSELTSIDDLVPGGEYLPDLSYSPTWSQVSNEYARSEFRYAGFHVDFEPDQYYQVEEEVTSLYAMADFEFDIANLPTQINIGARYVDTSVLSFGYHQVQNQDGSTGYTSEPISKDGSYDDLLPSINMVVDLTENLMFRAAASQTLMRPALTDIAYKRTVSVNDFKYRDGNPDLKPTYADQWEMGVEYYLEDGGLFSASYFEKTIEGVVRESLTGIVPDVTKYNDNGTLDGIYDFEVYQKVNADGDYDVSGVELVAQFPLSMFTDALDGFGINANYTILDNSLTGESDLDIPTAPEGLAENTYNFAVYYENDTFDARLLYNYKDKYVERIERDMYPVYRDSYGQLDFSIGYRITDSIKVTLEGINLTDEETKGYTIDPRFPTMYEVSGSRYTLGVRGSF</sequence>
<keyword evidence="2 10" id="KW-0813">Transport</keyword>
<dbReference type="PANTHER" id="PTHR40980:SF3">
    <property type="entry name" value="TONB-DEPENDENT RECEPTOR-LIKE BETA-BARREL DOMAIN-CONTAINING PROTEIN"/>
    <property type="match status" value="1"/>
</dbReference>
<dbReference type="InterPro" id="IPR037066">
    <property type="entry name" value="Plug_dom_sf"/>
</dbReference>
<keyword evidence="8 10" id="KW-0472">Membrane</keyword>
<evidence type="ECO:0000256" key="1">
    <source>
        <dbReference type="ARBA" id="ARBA00004571"/>
    </source>
</evidence>
<dbReference type="CDD" id="cd01347">
    <property type="entry name" value="ligand_gated_channel"/>
    <property type="match status" value="1"/>
</dbReference>
<evidence type="ECO:0000256" key="2">
    <source>
        <dbReference type="ARBA" id="ARBA00022448"/>
    </source>
</evidence>
<dbReference type="InterPro" id="IPR039426">
    <property type="entry name" value="TonB-dep_rcpt-like"/>
</dbReference>
<dbReference type="NCBIfam" id="TIGR01782">
    <property type="entry name" value="TonB-Xanth-Caul"/>
    <property type="match status" value="1"/>
</dbReference>
<dbReference type="PANTHER" id="PTHR40980">
    <property type="entry name" value="PLUG DOMAIN-CONTAINING PROTEIN"/>
    <property type="match status" value="1"/>
</dbReference>
<feature type="region of interest" description="Disordered" evidence="12">
    <location>
        <begin position="621"/>
        <end position="643"/>
    </location>
</feature>
<dbReference type="InterPro" id="IPR012910">
    <property type="entry name" value="Plug_dom"/>
</dbReference>
<dbReference type="Pfam" id="PF00593">
    <property type="entry name" value="TonB_dep_Rec_b-barrel"/>
    <property type="match status" value="1"/>
</dbReference>
<evidence type="ECO:0000256" key="12">
    <source>
        <dbReference type="SAM" id="MobiDB-lite"/>
    </source>
</evidence>
<comment type="similarity">
    <text evidence="10 11">Belongs to the TonB-dependent receptor family.</text>
</comment>
<evidence type="ECO:0000256" key="4">
    <source>
        <dbReference type="ARBA" id="ARBA00022496"/>
    </source>
</evidence>
<dbReference type="EMBL" id="JAULRT010000052">
    <property type="protein sequence ID" value="MDO3382366.1"/>
    <property type="molecule type" value="Genomic_DNA"/>
</dbReference>
<evidence type="ECO:0000256" key="6">
    <source>
        <dbReference type="ARBA" id="ARBA00023004"/>
    </source>
</evidence>
<keyword evidence="15" id="KW-0675">Receptor</keyword>
<dbReference type="SUPFAM" id="SSF56935">
    <property type="entry name" value="Porins"/>
    <property type="match status" value="1"/>
</dbReference>
<dbReference type="Gene3D" id="2.170.130.10">
    <property type="entry name" value="TonB-dependent receptor, plug domain"/>
    <property type="match status" value="1"/>
</dbReference>
<keyword evidence="4" id="KW-0410">Iron transport</keyword>
<name>A0ABT8TE25_9GAMM</name>
<evidence type="ECO:0000256" key="7">
    <source>
        <dbReference type="ARBA" id="ARBA00023077"/>
    </source>
</evidence>
<keyword evidence="13" id="KW-0732">Signal</keyword>
<dbReference type="InterPro" id="IPR011662">
    <property type="entry name" value="Secretin/TonB_short_N"/>
</dbReference>
<organism evidence="15 16">
    <name type="scientific">Gilvimarinus algae</name>
    <dbReference type="NCBI Taxonomy" id="3058037"/>
    <lineage>
        <taxon>Bacteria</taxon>
        <taxon>Pseudomonadati</taxon>
        <taxon>Pseudomonadota</taxon>
        <taxon>Gammaproteobacteria</taxon>
        <taxon>Cellvibrionales</taxon>
        <taxon>Cellvibrionaceae</taxon>
        <taxon>Gilvimarinus</taxon>
    </lineage>
</organism>
<evidence type="ECO:0000256" key="10">
    <source>
        <dbReference type="PROSITE-ProRule" id="PRU01360"/>
    </source>
</evidence>
<evidence type="ECO:0000313" key="16">
    <source>
        <dbReference type="Proteomes" id="UP001168380"/>
    </source>
</evidence>
<dbReference type="RefSeq" id="WP_302712583.1">
    <property type="nucleotide sequence ID" value="NZ_JAULRT010000052.1"/>
</dbReference>
<comment type="caution">
    <text evidence="15">The sequence shown here is derived from an EMBL/GenBank/DDBJ whole genome shotgun (WGS) entry which is preliminary data.</text>
</comment>
<keyword evidence="7 11" id="KW-0798">TonB box</keyword>
<keyword evidence="16" id="KW-1185">Reference proteome</keyword>
<evidence type="ECO:0000256" key="13">
    <source>
        <dbReference type="SAM" id="SignalP"/>
    </source>
</evidence>
<dbReference type="Pfam" id="PF07715">
    <property type="entry name" value="Plug"/>
    <property type="match status" value="1"/>
</dbReference>
<evidence type="ECO:0000256" key="3">
    <source>
        <dbReference type="ARBA" id="ARBA00022452"/>
    </source>
</evidence>
<accession>A0ABT8TE25</accession>
<dbReference type="InterPro" id="IPR010104">
    <property type="entry name" value="TonB_rcpt_bac"/>
</dbReference>
<keyword evidence="6" id="KW-0408">Iron</keyword>
<evidence type="ECO:0000256" key="9">
    <source>
        <dbReference type="ARBA" id="ARBA00023237"/>
    </source>
</evidence>
<proteinExistence type="inferred from homology"/>
<feature type="domain" description="Secretin/TonB short N-terminal" evidence="14">
    <location>
        <begin position="64"/>
        <end position="115"/>
    </location>
</feature>